<protein>
    <submittedName>
        <fullName evidence="1">Uncharacterized protein</fullName>
    </submittedName>
</protein>
<accession>A0A9N7VH19</accession>
<organism evidence="1 2">
    <name type="scientific">Pleuronectes platessa</name>
    <name type="common">European plaice</name>
    <dbReference type="NCBI Taxonomy" id="8262"/>
    <lineage>
        <taxon>Eukaryota</taxon>
        <taxon>Metazoa</taxon>
        <taxon>Chordata</taxon>
        <taxon>Craniata</taxon>
        <taxon>Vertebrata</taxon>
        <taxon>Euteleostomi</taxon>
        <taxon>Actinopterygii</taxon>
        <taxon>Neopterygii</taxon>
        <taxon>Teleostei</taxon>
        <taxon>Neoteleostei</taxon>
        <taxon>Acanthomorphata</taxon>
        <taxon>Carangaria</taxon>
        <taxon>Pleuronectiformes</taxon>
        <taxon>Pleuronectoidei</taxon>
        <taxon>Pleuronectidae</taxon>
        <taxon>Pleuronectes</taxon>
    </lineage>
</organism>
<dbReference type="EMBL" id="CADEAL010004029">
    <property type="protein sequence ID" value="CAB1449824.1"/>
    <property type="molecule type" value="Genomic_DNA"/>
</dbReference>
<name>A0A9N7VH19_PLEPL</name>
<evidence type="ECO:0000313" key="1">
    <source>
        <dbReference type="EMBL" id="CAB1449824.1"/>
    </source>
</evidence>
<sequence>MCRNPFGKALLAFALVRRQRKEKKLVPKPSCLRLSTPSLHGGHIKHHRELKLCSWATYQETEAGGRTSRPLSPSSPSHSATLLQGPYVAAISRFRILISE</sequence>
<comment type="caution">
    <text evidence="1">The sequence shown here is derived from an EMBL/GenBank/DDBJ whole genome shotgun (WGS) entry which is preliminary data.</text>
</comment>
<gene>
    <name evidence="1" type="ORF">PLEPLA_LOCUS37510</name>
</gene>
<dbReference type="Proteomes" id="UP001153269">
    <property type="component" value="Unassembled WGS sequence"/>
</dbReference>
<dbReference type="AlphaFoldDB" id="A0A9N7VH19"/>
<evidence type="ECO:0000313" key="2">
    <source>
        <dbReference type="Proteomes" id="UP001153269"/>
    </source>
</evidence>
<keyword evidence="2" id="KW-1185">Reference proteome</keyword>
<proteinExistence type="predicted"/>
<reference evidence="1" key="1">
    <citation type="submission" date="2020-03" db="EMBL/GenBank/DDBJ databases">
        <authorList>
            <person name="Weist P."/>
        </authorList>
    </citation>
    <scope>NUCLEOTIDE SEQUENCE</scope>
</reference>